<dbReference type="OrthoDB" id="9799703at2"/>
<feature type="domain" description="Putative restriction endonuclease" evidence="1">
    <location>
        <begin position="25"/>
        <end position="162"/>
    </location>
</feature>
<dbReference type="SUPFAM" id="SSF52980">
    <property type="entry name" value="Restriction endonuclease-like"/>
    <property type="match status" value="1"/>
</dbReference>
<reference evidence="2 3" key="1">
    <citation type="submission" date="2019-10" db="EMBL/GenBank/DDBJ databases">
        <title>Nocardia macrotermitis sp. nov. and Nocardia aurantia sp. nov., isolated from the gut of fungus growing-termite Macrotermes natalensis.</title>
        <authorList>
            <person name="Benndorf R."/>
            <person name="Schwitalla J."/>
            <person name="Martin K."/>
            <person name="De Beer W."/>
            <person name="Kaster A.-K."/>
            <person name="Vollmers J."/>
            <person name="Poulsen M."/>
            <person name="Beemelmanns C."/>
        </authorList>
    </citation>
    <scope>NUCLEOTIDE SEQUENCE [LARGE SCALE GENOMIC DNA]</scope>
    <source>
        <strain evidence="2 3">RB20</strain>
    </source>
</reference>
<keyword evidence="3" id="KW-1185">Reference proteome</keyword>
<evidence type="ECO:0000259" key="1">
    <source>
        <dbReference type="Pfam" id="PF05685"/>
    </source>
</evidence>
<protein>
    <recommendedName>
        <fullName evidence="1">Putative restriction endonuclease domain-containing protein</fullName>
    </recommendedName>
</protein>
<dbReference type="CDD" id="cd06260">
    <property type="entry name" value="DUF820-like"/>
    <property type="match status" value="1"/>
</dbReference>
<gene>
    <name evidence="2" type="ORF">NRB20_29420</name>
</gene>
<dbReference type="InterPro" id="IPR008538">
    <property type="entry name" value="Uma2"/>
</dbReference>
<sequence>MSARGGYDGSVTASWPRAQQEPISWEAFLDLDEDIRRELEIVDGYVVPREQRGRDHQKVGTRLSLALEQAAVGEMRRGGGEPCYETNTEIDVLLWEVPATARKPDFVLHRCLPEYEQLTAEHCLIVGEVLSTWSARRDRVHKMSDYADAGIPHYWIISFDKVGVLTIERYALSARTGPYTHIGTSHRDMSPVAVSVSDPFRLELLWSDLEVAPRI</sequence>
<evidence type="ECO:0000313" key="2">
    <source>
        <dbReference type="EMBL" id="MQY19847.1"/>
    </source>
</evidence>
<comment type="caution">
    <text evidence="2">The sequence shown here is derived from an EMBL/GenBank/DDBJ whole genome shotgun (WGS) entry which is preliminary data.</text>
</comment>
<dbReference type="Proteomes" id="UP000438448">
    <property type="component" value="Unassembled WGS sequence"/>
</dbReference>
<dbReference type="InterPro" id="IPR012296">
    <property type="entry name" value="Nuclease_put_TT1808"/>
</dbReference>
<proteinExistence type="predicted"/>
<dbReference type="EMBL" id="WEGK01000005">
    <property type="protein sequence ID" value="MQY19847.1"/>
    <property type="molecule type" value="Genomic_DNA"/>
</dbReference>
<dbReference type="InterPro" id="IPR011335">
    <property type="entry name" value="Restrct_endonuc-II-like"/>
</dbReference>
<evidence type="ECO:0000313" key="3">
    <source>
        <dbReference type="Proteomes" id="UP000438448"/>
    </source>
</evidence>
<organism evidence="2 3">
    <name type="scientific">Nocardia macrotermitis</name>
    <dbReference type="NCBI Taxonomy" id="2585198"/>
    <lineage>
        <taxon>Bacteria</taxon>
        <taxon>Bacillati</taxon>
        <taxon>Actinomycetota</taxon>
        <taxon>Actinomycetes</taxon>
        <taxon>Mycobacteriales</taxon>
        <taxon>Nocardiaceae</taxon>
        <taxon>Nocardia</taxon>
    </lineage>
</organism>
<name>A0A7K0D2B4_9NOCA</name>
<accession>A0A7K0D2B4</accession>
<dbReference type="Pfam" id="PF05685">
    <property type="entry name" value="Uma2"/>
    <property type="match status" value="1"/>
</dbReference>
<dbReference type="Gene3D" id="3.90.1570.10">
    <property type="entry name" value="tt1808, chain A"/>
    <property type="match status" value="1"/>
</dbReference>
<dbReference type="AlphaFoldDB" id="A0A7K0D2B4"/>